<reference evidence="13 18" key="3">
    <citation type="journal article" date="2018" name="Nat. Biotechnol.">
        <title>A standardized bacterial taxonomy based on genome phylogeny substantially revises the tree of life.</title>
        <authorList>
            <person name="Parks D.H."/>
            <person name="Chuvochina M."/>
            <person name="Waite D.W."/>
            <person name="Rinke C."/>
            <person name="Skarshewski A."/>
            <person name="Chaumeil P.A."/>
            <person name="Hugenholtz P."/>
        </authorList>
    </citation>
    <scope>NUCLEOTIDE SEQUENCE [LARGE SCALE GENOMIC DNA]</scope>
    <source>
        <strain evidence="13">UBA9905</strain>
    </source>
</reference>
<dbReference type="PANTHER" id="PTHR30478">
    <property type="entry name" value="DNA POLYMERASE III SUBUNIT BETA"/>
    <property type="match status" value="1"/>
</dbReference>
<keyword evidence="5 9" id="KW-0548">Nucleotidyltransferase</keyword>
<feature type="domain" description="DNA polymerase III beta sliding clamp N-terminal" evidence="10">
    <location>
        <begin position="1"/>
        <end position="119"/>
    </location>
</feature>
<evidence type="ECO:0000256" key="7">
    <source>
        <dbReference type="ARBA" id="ARBA00022932"/>
    </source>
</evidence>
<evidence type="ECO:0000313" key="18">
    <source>
        <dbReference type="Proteomes" id="UP000264215"/>
    </source>
</evidence>
<evidence type="ECO:0000256" key="3">
    <source>
        <dbReference type="ARBA" id="ARBA00022490"/>
    </source>
</evidence>
<dbReference type="PIRSF" id="PIRSF000804">
    <property type="entry name" value="DNA_pol_III_b"/>
    <property type="match status" value="1"/>
</dbReference>
<accession>A0A124FU74</accession>
<comment type="caution">
    <text evidence="14">The sequence shown here is derived from an EMBL/GenBank/DDBJ whole genome shotgun (WGS) entry which is preliminary data.</text>
</comment>
<dbReference type="EMBL" id="DQBS01000114">
    <property type="protein sequence ID" value="HCO69879.1"/>
    <property type="molecule type" value="Genomic_DNA"/>
</dbReference>
<dbReference type="GO" id="GO:0009360">
    <property type="term" value="C:DNA polymerase III complex"/>
    <property type="evidence" value="ECO:0007669"/>
    <property type="project" value="InterPro"/>
</dbReference>
<dbReference type="InterPro" id="IPR022637">
    <property type="entry name" value="DNA_polIII_beta_cen"/>
</dbReference>
<evidence type="ECO:0000256" key="8">
    <source>
        <dbReference type="ARBA" id="ARBA00023125"/>
    </source>
</evidence>
<dbReference type="SMART" id="SM00480">
    <property type="entry name" value="POL3Bc"/>
    <property type="match status" value="1"/>
</dbReference>
<dbReference type="InterPro" id="IPR001001">
    <property type="entry name" value="DNA_polIII_beta"/>
</dbReference>
<dbReference type="Proteomes" id="UP000055014">
    <property type="component" value="Unassembled WGS sequence"/>
</dbReference>
<name>A0A124FU74_9BACT</name>
<protein>
    <recommendedName>
        <fullName evidence="9">Beta sliding clamp</fullName>
    </recommendedName>
</protein>
<keyword evidence="4 9" id="KW-0808">Transferase</keyword>
<keyword evidence="8" id="KW-0238">DNA-binding</keyword>
<dbReference type="InterPro" id="IPR022635">
    <property type="entry name" value="DNA_polIII_beta_C"/>
</dbReference>
<sequence length="367" mass="41004">MKFVAARSEILTRLESVSGAVAPKNVKPILSGIYFSMKDESTVKLVATDLETAITTELKPKQIDGSCNFVIDARLVLEIVRNLPEGEVIFETEETNMVIRMGSARFTLPTMDPDDFPDIEPATGGLDFTVSVSSVELMVERVIFCAARDEFMRNLNSVYWEFDDGYLRLVAADGFRMALSEGRIDLNIDDHFLLTLKSMRDLQNSLKAAMSDVMKITYDGSRVQFSFDGTEIVTKVVDAEFPDYRKVLPKSFKARVVIPTETFSDAVRRASIAARLGSDSVKFEIDDEQFKIIARSPDHGESVEVIGANKEGDNIVIAFNPRFLSESVKKIDSDSVELNFVDSNSPLQMNPVDVQGYTYIIMPIRLI</sequence>
<dbReference type="InterPro" id="IPR022634">
    <property type="entry name" value="DNA_polIII_beta_N"/>
</dbReference>
<dbReference type="Pfam" id="PF00712">
    <property type="entry name" value="DNA_pol3_beta"/>
    <property type="match status" value="1"/>
</dbReference>
<dbReference type="GO" id="GO:0008408">
    <property type="term" value="F:3'-5' exonuclease activity"/>
    <property type="evidence" value="ECO:0007669"/>
    <property type="project" value="InterPro"/>
</dbReference>
<evidence type="ECO:0000313" key="15">
    <source>
        <dbReference type="EMBL" id="KUK90865.1"/>
    </source>
</evidence>
<evidence type="ECO:0000256" key="4">
    <source>
        <dbReference type="ARBA" id="ARBA00022679"/>
    </source>
</evidence>
<comment type="subcellular location">
    <subcellularLocation>
        <location evidence="1 9">Cytoplasm</location>
    </subcellularLocation>
</comment>
<gene>
    <name evidence="13" type="primary">dnaN</name>
    <name evidence="13" type="ORF">DIT26_04740</name>
    <name evidence="14" type="ORF">XD86_0684</name>
    <name evidence="15" type="ORF">XE02_0337</name>
</gene>
<dbReference type="SUPFAM" id="SSF55979">
    <property type="entry name" value="DNA clamp"/>
    <property type="match status" value="3"/>
</dbReference>
<dbReference type="PANTHER" id="PTHR30478:SF0">
    <property type="entry name" value="BETA SLIDING CLAMP"/>
    <property type="match status" value="1"/>
</dbReference>
<dbReference type="GO" id="GO:0003887">
    <property type="term" value="F:DNA-directed DNA polymerase activity"/>
    <property type="evidence" value="ECO:0007669"/>
    <property type="project" value="UniProtKB-UniRule"/>
</dbReference>
<evidence type="ECO:0000313" key="14">
    <source>
        <dbReference type="EMBL" id="KUK67647.1"/>
    </source>
</evidence>
<dbReference type="EMBL" id="LGGW01000017">
    <property type="protein sequence ID" value="KUK90865.1"/>
    <property type="molecule type" value="Genomic_DNA"/>
</dbReference>
<dbReference type="EMBL" id="LGGH01000085">
    <property type="protein sequence ID" value="KUK67647.1"/>
    <property type="molecule type" value="Genomic_DNA"/>
</dbReference>
<dbReference type="Gene3D" id="3.70.10.10">
    <property type="match status" value="1"/>
</dbReference>
<dbReference type="GO" id="GO:0005737">
    <property type="term" value="C:cytoplasm"/>
    <property type="evidence" value="ECO:0007669"/>
    <property type="project" value="UniProtKB-SubCell"/>
</dbReference>
<organism evidence="14 16">
    <name type="scientific">Mesotoga infera</name>
    <dbReference type="NCBI Taxonomy" id="1236046"/>
    <lineage>
        <taxon>Bacteria</taxon>
        <taxon>Thermotogati</taxon>
        <taxon>Thermotogota</taxon>
        <taxon>Thermotogae</taxon>
        <taxon>Kosmotogales</taxon>
        <taxon>Kosmotogaceae</taxon>
        <taxon>Mesotoga</taxon>
    </lineage>
</organism>
<dbReference type="Pfam" id="PF02767">
    <property type="entry name" value="DNA_pol3_beta_2"/>
    <property type="match status" value="1"/>
</dbReference>
<keyword evidence="6 9" id="KW-0235">DNA replication</keyword>
<evidence type="ECO:0000259" key="11">
    <source>
        <dbReference type="Pfam" id="PF02767"/>
    </source>
</evidence>
<dbReference type="AlphaFoldDB" id="A0A124FU74"/>
<dbReference type="Pfam" id="PF02768">
    <property type="entry name" value="DNA_pol3_beta_3"/>
    <property type="match status" value="1"/>
</dbReference>
<dbReference type="Gene3D" id="3.10.150.10">
    <property type="entry name" value="DNA Polymerase III, subunit A, domain 2"/>
    <property type="match status" value="1"/>
</dbReference>
<comment type="subunit">
    <text evidence="9">Forms a ring-shaped head-to-tail homodimer around DNA.</text>
</comment>
<evidence type="ECO:0000259" key="10">
    <source>
        <dbReference type="Pfam" id="PF00712"/>
    </source>
</evidence>
<dbReference type="CDD" id="cd00140">
    <property type="entry name" value="beta_clamp"/>
    <property type="match status" value="1"/>
</dbReference>
<keyword evidence="7 9" id="KW-0239">DNA-directed DNA polymerase</keyword>
<evidence type="ECO:0000259" key="12">
    <source>
        <dbReference type="Pfam" id="PF02768"/>
    </source>
</evidence>
<keyword evidence="3 9" id="KW-0963">Cytoplasm</keyword>
<feature type="domain" description="DNA polymerase III beta sliding clamp central" evidence="11">
    <location>
        <begin position="131"/>
        <end position="243"/>
    </location>
</feature>
<evidence type="ECO:0000256" key="5">
    <source>
        <dbReference type="ARBA" id="ARBA00022695"/>
    </source>
</evidence>
<evidence type="ECO:0000313" key="16">
    <source>
        <dbReference type="Proteomes" id="UP000054260"/>
    </source>
</evidence>
<dbReference type="GO" id="GO:0003677">
    <property type="term" value="F:DNA binding"/>
    <property type="evidence" value="ECO:0007669"/>
    <property type="project" value="UniProtKB-UniRule"/>
</dbReference>
<dbReference type="GO" id="GO:0006271">
    <property type="term" value="P:DNA strand elongation involved in DNA replication"/>
    <property type="evidence" value="ECO:0007669"/>
    <property type="project" value="TreeGrafter"/>
</dbReference>
<dbReference type="Proteomes" id="UP000054260">
    <property type="component" value="Unassembled WGS sequence"/>
</dbReference>
<feature type="domain" description="DNA polymerase III beta sliding clamp C-terminal" evidence="12">
    <location>
        <begin position="245"/>
        <end position="365"/>
    </location>
</feature>
<dbReference type="NCBIfam" id="TIGR00663">
    <property type="entry name" value="dnan"/>
    <property type="match status" value="1"/>
</dbReference>
<comment type="similarity">
    <text evidence="2 9">Belongs to the beta sliding clamp family.</text>
</comment>
<comment type="function">
    <text evidence="9">Confers DNA tethering and processivity to DNA polymerases and other proteins. Acts as a clamp, forming a ring around DNA (a reaction catalyzed by the clamp-loading complex) which diffuses in an ATP-independent manner freely and bidirectionally along dsDNA. Initially characterized for its ability to contact the catalytic subunit of DNA polymerase III (Pol III), a complex, multichain enzyme responsible for most of the replicative synthesis in bacteria; Pol III exhibits 3'-5' exonuclease proofreading activity. The beta chain is required for initiation of replication as well as for processivity of DNA replication.</text>
</comment>
<proteinExistence type="inferred from homology"/>
<evidence type="ECO:0000313" key="17">
    <source>
        <dbReference type="Proteomes" id="UP000055014"/>
    </source>
</evidence>
<reference evidence="16 17" key="2">
    <citation type="journal article" date="2015" name="MBio">
        <title>Genome-Resolved Metagenomic Analysis Reveals Roles for Candidate Phyla and Other Microbial Community Members in Biogeochemical Transformations in Oil Reservoirs.</title>
        <authorList>
            <person name="Hu P."/>
            <person name="Tom L."/>
            <person name="Singh A."/>
            <person name="Thomas B.C."/>
            <person name="Baker B.J."/>
            <person name="Piceno Y.M."/>
            <person name="Andersen G.L."/>
            <person name="Banfield J.F."/>
        </authorList>
    </citation>
    <scope>NUCLEOTIDE SEQUENCE [LARGE SCALE GENOMIC DNA]</scope>
</reference>
<dbReference type="PATRIC" id="fig|1236046.5.peg.1385"/>
<evidence type="ECO:0000256" key="1">
    <source>
        <dbReference type="ARBA" id="ARBA00004496"/>
    </source>
</evidence>
<evidence type="ECO:0000313" key="13">
    <source>
        <dbReference type="EMBL" id="HCO69879.1"/>
    </source>
</evidence>
<evidence type="ECO:0000256" key="2">
    <source>
        <dbReference type="ARBA" id="ARBA00010752"/>
    </source>
</evidence>
<evidence type="ECO:0000256" key="6">
    <source>
        <dbReference type="ARBA" id="ARBA00022705"/>
    </source>
</evidence>
<evidence type="ECO:0000256" key="9">
    <source>
        <dbReference type="PIRNR" id="PIRNR000804"/>
    </source>
</evidence>
<dbReference type="InterPro" id="IPR046938">
    <property type="entry name" value="DNA_clamp_sf"/>
</dbReference>
<reference evidence="14" key="1">
    <citation type="journal article" date="2015" name="MBio">
        <title>Genome-resolved metagenomic analysis reveals roles for candidate phyla and other microbial community members in biogeochemical transformations in oil reservoirs.</title>
        <authorList>
            <person name="Hu P."/>
            <person name="Tom L."/>
            <person name="Singh A."/>
            <person name="Thomas B.C."/>
            <person name="Baker B.J."/>
            <person name="Piceno Y.M."/>
            <person name="Andersen G.L."/>
            <person name="Banfield J.F."/>
        </authorList>
    </citation>
    <scope>NUCLEOTIDE SEQUENCE [LARGE SCALE GENOMIC DNA]</scope>
    <source>
        <strain evidence="14">46_47</strain>
        <strain evidence="15">46_70</strain>
    </source>
</reference>
<dbReference type="Proteomes" id="UP000264215">
    <property type="component" value="Unassembled WGS sequence"/>
</dbReference>